<dbReference type="InterPro" id="IPR006119">
    <property type="entry name" value="Resolv_N"/>
</dbReference>
<keyword evidence="3" id="KW-0233">DNA recombination</keyword>
<evidence type="ECO:0000256" key="5">
    <source>
        <dbReference type="PROSITE-ProRule" id="PRU10137"/>
    </source>
</evidence>
<dbReference type="SMART" id="SM00857">
    <property type="entry name" value="Resolvase"/>
    <property type="match status" value="1"/>
</dbReference>
<protein>
    <submittedName>
        <fullName evidence="7">Recombinase family protein</fullName>
    </submittedName>
</protein>
<dbReference type="GO" id="GO:0000150">
    <property type="term" value="F:DNA strand exchange activity"/>
    <property type="evidence" value="ECO:0007669"/>
    <property type="project" value="InterPro"/>
</dbReference>
<dbReference type="Proteomes" id="UP000461880">
    <property type="component" value="Unassembled WGS sequence"/>
</dbReference>
<dbReference type="GO" id="GO:0003677">
    <property type="term" value="F:DNA binding"/>
    <property type="evidence" value="ECO:0007669"/>
    <property type="project" value="UniProtKB-KW"/>
</dbReference>
<keyword evidence="1" id="KW-0229">DNA integration</keyword>
<dbReference type="AlphaFoldDB" id="A0A7X2NTZ1"/>
<keyword evidence="2" id="KW-0238">DNA-binding</keyword>
<dbReference type="PANTHER" id="PTHR30461:SF2">
    <property type="entry name" value="SERINE RECOMBINASE PINE-RELATED"/>
    <property type="match status" value="1"/>
</dbReference>
<keyword evidence="8" id="KW-1185">Reference proteome</keyword>
<evidence type="ECO:0000256" key="1">
    <source>
        <dbReference type="ARBA" id="ARBA00022908"/>
    </source>
</evidence>
<reference evidence="7 8" key="1">
    <citation type="submission" date="2019-08" db="EMBL/GenBank/DDBJ databases">
        <title>In-depth cultivation of the pig gut microbiome towards novel bacterial diversity and tailored functional studies.</title>
        <authorList>
            <person name="Wylensek D."/>
            <person name="Hitch T.C.A."/>
            <person name="Clavel T."/>
        </authorList>
    </citation>
    <scope>NUCLEOTIDE SEQUENCE [LARGE SCALE GENOMIC DNA]</scope>
    <source>
        <strain evidence="7 8">Oil+RF-744-GAM-WT-6</strain>
    </source>
</reference>
<dbReference type="RefSeq" id="WP_154505690.1">
    <property type="nucleotide sequence ID" value="NZ_VUMN01000032.1"/>
</dbReference>
<name>A0A7X2NTZ1_9FIRM</name>
<evidence type="ECO:0000256" key="4">
    <source>
        <dbReference type="PIRSR" id="PIRSR606118-50"/>
    </source>
</evidence>
<dbReference type="InterPro" id="IPR013321">
    <property type="entry name" value="Arc_rbn_hlx_hlx"/>
</dbReference>
<comment type="caution">
    <text evidence="7">The sequence shown here is derived from an EMBL/GenBank/DDBJ whole genome shotgun (WGS) entry which is preliminary data.</text>
</comment>
<feature type="domain" description="Resolvase/invertase-type recombinase catalytic" evidence="6">
    <location>
        <begin position="1"/>
        <end position="141"/>
    </location>
</feature>
<evidence type="ECO:0000259" key="6">
    <source>
        <dbReference type="PROSITE" id="PS51736"/>
    </source>
</evidence>
<dbReference type="InterPro" id="IPR036162">
    <property type="entry name" value="Resolvase-like_N_sf"/>
</dbReference>
<dbReference type="GO" id="GO:0015074">
    <property type="term" value="P:DNA integration"/>
    <property type="evidence" value="ECO:0007669"/>
    <property type="project" value="UniProtKB-KW"/>
</dbReference>
<gene>
    <name evidence="7" type="ORF">FYJ51_11100</name>
</gene>
<organism evidence="7 8">
    <name type="scientific">Stecheria intestinalis</name>
    <dbReference type="NCBI Taxonomy" id="2606630"/>
    <lineage>
        <taxon>Bacteria</taxon>
        <taxon>Bacillati</taxon>
        <taxon>Bacillota</taxon>
        <taxon>Erysipelotrichia</taxon>
        <taxon>Erysipelotrichales</taxon>
        <taxon>Erysipelotrichaceae</taxon>
        <taxon>Stecheria</taxon>
    </lineage>
</organism>
<dbReference type="SUPFAM" id="SSF53041">
    <property type="entry name" value="Resolvase-like"/>
    <property type="match status" value="1"/>
</dbReference>
<sequence>MLYGYARVSTAGQAAKGNSLEDQLELLKNAGCSESNIFLESYTGTKMERPVFNSLLGKLQTGDTLVVTKLDRFARNADDGGKQIKDLLDRGISVHVLNMGLIDNTPMGKLIMHVVLAFAEFERDMIVERTQAGKAIARQKPGYHEGRNSKYGKKEIEAISSGASWEDLGMSRSTWYRLKGKIDTEERNL</sequence>
<dbReference type="PROSITE" id="PS00397">
    <property type="entry name" value="RECOMBINASES_1"/>
    <property type="match status" value="1"/>
</dbReference>
<dbReference type="InterPro" id="IPR050639">
    <property type="entry name" value="SSR_resolvase"/>
</dbReference>
<dbReference type="PROSITE" id="PS51736">
    <property type="entry name" value="RECOMBINASES_3"/>
    <property type="match status" value="1"/>
</dbReference>
<dbReference type="Pfam" id="PF00239">
    <property type="entry name" value="Resolvase"/>
    <property type="match status" value="1"/>
</dbReference>
<feature type="active site" description="O-(5'-phospho-DNA)-serine intermediate" evidence="4 5">
    <location>
        <position position="9"/>
    </location>
</feature>
<evidence type="ECO:0000256" key="2">
    <source>
        <dbReference type="ARBA" id="ARBA00023125"/>
    </source>
</evidence>
<evidence type="ECO:0000256" key="3">
    <source>
        <dbReference type="ARBA" id="ARBA00023172"/>
    </source>
</evidence>
<accession>A0A7X2NTZ1</accession>
<evidence type="ECO:0000313" key="8">
    <source>
        <dbReference type="Proteomes" id="UP000461880"/>
    </source>
</evidence>
<dbReference type="GO" id="GO:0006355">
    <property type="term" value="P:regulation of DNA-templated transcription"/>
    <property type="evidence" value="ECO:0007669"/>
    <property type="project" value="InterPro"/>
</dbReference>
<dbReference type="EMBL" id="VUMN01000032">
    <property type="protein sequence ID" value="MSS59437.1"/>
    <property type="molecule type" value="Genomic_DNA"/>
</dbReference>
<proteinExistence type="predicted"/>
<dbReference type="Gene3D" id="3.40.50.1390">
    <property type="entry name" value="Resolvase, N-terminal catalytic domain"/>
    <property type="match status" value="1"/>
</dbReference>
<dbReference type="InterPro" id="IPR006118">
    <property type="entry name" value="Recombinase_CS"/>
</dbReference>
<evidence type="ECO:0000313" key="7">
    <source>
        <dbReference type="EMBL" id="MSS59437.1"/>
    </source>
</evidence>
<dbReference type="PANTHER" id="PTHR30461">
    <property type="entry name" value="DNA-INVERTASE FROM LAMBDOID PROPHAGE"/>
    <property type="match status" value="1"/>
</dbReference>
<dbReference type="Gene3D" id="1.10.1220.10">
    <property type="entry name" value="Met repressor-like"/>
    <property type="match status" value="1"/>
</dbReference>
<dbReference type="CDD" id="cd03768">
    <property type="entry name" value="SR_ResInv"/>
    <property type="match status" value="1"/>
</dbReference>